<sequence>MLSCFQGYKWLSSQLVKVQHLSISPCMCEWIHIYYYYYLYIKEGPFMYLLKTQNFF</sequence>
<dbReference type="AlphaFoldDB" id="A0A2P2IY64"/>
<protein>
    <submittedName>
        <fullName evidence="1">Uncharacterized protein</fullName>
    </submittedName>
</protein>
<proteinExistence type="predicted"/>
<dbReference type="EMBL" id="GGEC01005675">
    <property type="protein sequence ID" value="MBW86158.1"/>
    <property type="molecule type" value="Transcribed_RNA"/>
</dbReference>
<name>A0A2P2IY64_RHIMU</name>
<reference evidence="1" key="1">
    <citation type="submission" date="2018-02" db="EMBL/GenBank/DDBJ databases">
        <title>Rhizophora mucronata_Transcriptome.</title>
        <authorList>
            <person name="Meera S.P."/>
            <person name="Sreeshan A."/>
            <person name="Augustine A."/>
        </authorList>
    </citation>
    <scope>NUCLEOTIDE SEQUENCE</scope>
    <source>
        <tissue evidence="1">Leaf</tissue>
    </source>
</reference>
<organism evidence="1">
    <name type="scientific">Rhizophora mucronata</name>
    <name type="common">Asiatic mangrove</name>
    <dbReference type="NCBI Taxonomy" id="61149"/>
    <lineage>
        <taxon>Eukaryota</taxon>
        <taxon>Viridiplantae</taxon>
        <taxon>Streptophyta</taxon>
        <taxon>Embryophyta</taxon>
        <taxon>Tracheophyta</taxon>
        <taxon>Spermatophyta</taxon>
        <taxon>Magnoliopsida</taxon>
        <taxon>eudicotyledons</taxon>
        <taxon>Gunneridae</taxon>
        <taxon>Pentapetalae</taxon>
        <taxon>rosids</taxon>
        <taxon>fabids</taxon>
        <taxon>Malpighiales</taxon>
        <taxon>Rhizophoraceae</taxon>
        <taxon>Rhizophora</taxon>
    </lineage>
</organism>
<evidence type="ECO:0000313" key="1">
    <source>
        <dbReference type="EMBL" id="MBW86158.1"/>
    </source>
</evidence>
<accession>A0A2P2IY64</accession>